<dbReference type="RefSeq" id="WP_137342138.1">
    <property type="nucleotide sequence ID" value="NZ_BSQH01000036.1"/>
</dbReference>
<dbReference type="NCBIfam" id="TIGR03165">
    <property type="entry name" value="F1F0_chp_2"/>
    <property type="match status" value="1"/>
</dbReference>
<organism evidence="2 3">
    <name type="scientific">Dyadobacter frigoris</name>
    <dbReference type="NCBI Taxonomy" id="2576211"/>
    <lineage>
        <taxon>Bacteria</taxon>
        <taxon>Pseudomonadati</taxon>
        <taxon>Bacteroidota</taxon>
        <taxon>Cytophagia</taxon>
        <taxon>Cytophagales</taxon>
        <taxon>Spirosomataceae</taxon>
        <taxon>Dyadobacter</taxon>
    </lineage>
</organism>
<dbReference type="InterPro" id="IPR017581">
    <property type="entry name" value="AtpR-like"/>
</dbReference>
<gene>
    <name evidence="2" type="ORF">FDK13_21835</name>
</gene>
<keyword evidence="1" id="KW-0812">Transmembrane</keyword>
<evidence type="ECO:0000313" key="2">
    <source>
        <dbReference type="EMBL" id="TKT90376.1"/>
    </source>
</evidence>
<accession>A0A4U6D1B0</accession>
<dbReference type="AlphaFoldDB" id="A0A4U6D1B0"/>
<dbReference type="EMBL" id="SZVO01000010">
    <property type="protein sequence ID" value="TKT90376.1"/>
    <property type="molecule type" value="Genomic_DNA"/>
</dbReference>
<feature type="transmembrane region" description="Helical" evidence="1">
    <location>
        <begin position="67"/>
        <end position="87"/>
    </location>
</feature>
<feature type="transmembrane region" description="Helical" evidence="1">
    <location>
        <begin position="6"/>
        <end position="29"/>
    </location>
</feature>
<sequence length="104" mass="11685">MREIINEYVAVAFLVGLILGALYFGGLWLTVRHIMASRFPAAGFLVSYILRTSVVLAGFYYVGIGGWQGMLICLAGFILARYLVIYATKREDKNEKMQTKLDKV</sequence>
<feature type="transmembrane region" description="Helical" evidence="1">
    <location>
        <begin position="41"/>
        <end position="61"/>
    </location>
</feature>
<keyword evidence="1" id="KW-1133">Transmembrane helix</keyword>
<keyword evidence="1" id="KW-0472">Membrane</keyword>
<evidence type="ECO:0000256" key="1">
    <source>
        <dbReference type="SAM" id="Phobius"/>
    </source>
</evidence>
<dbReference type="Pfam" id="PF12966">
    <property type="entry name" value="AtpR"/>
    <property type="match status" value="1"/>
</dbReference>
<keyword evidence="3" id="KW-1185">Reference proteome</keyword>
<reference evidence="2 3" key="1">
    <citation type="submission" date="2019-05" db="EMBL/GenBank/DDBJ databases">
        <title>Dyadobacter AR-3-8 sp. nov., isolated from arctic soil.</title>
        <authorList>
            <person name="Chaudhary D.K."/>
        </authorList>
    </citation>
    <scope>NUCLEOTIDE SEQUENCE [LARGE SCALE GENOMIC DNA]</scope>
    <source>
        <strain evidence="2 3">AR-3-8</strain>
    </source>
</reference>
<dbReference type="Proteomes" id="UP000304900">
    <property type="component" value="Unassembled WGS sequence"/>
</dbReference>
<comment type="caution">
    <text evidence="2">The sequence shown here is derived from an EMBL/GenBank/DDBJ whole genome shotgun (WGS) entry which is preliminary data.</text>
</comment>
<dbReference type="OrthoDB" id="467414at2"/>
<name>A0A4U6D1B0_9BACT</name>
<proteinExistence type="predicted"/>
<protein>
    <submittedName>
        <fullName evidence="2">ATP synthase subunit I</fullName>
    </submittedName>
</protein>
<evidence type="ECO:0000313" key="3">
    <source>
        <dbReference type="Proteomes" id="UP000304900"/>
    </source>
</evidence>